<feature type="domain" description="Core Histone H2A/H2B/H3" evidence="8">
    <location>
        <begin position="73"/>
        <end position="154"/>
    </location>
</feature>
<dbReference type="InterPro" id="IPR007125">
    <property type="entry name" value="H2A/H2B/H3"/>
</dbReference>
<evidence type="ECO:0000259" key="9">
    <source>
        <dbReference type="Pfam" id="PF16211"/>
    </source>
</evidence>
<protein>
    <recommendedName>
        <fullName evidence="6">Histone H2A</fullName>
    </recommendedName>
</protein>
<dbReference type="Gene3D" id="1.10.20.10">
    <property type="entry name" value="Histone, subunit A"/>
    <property type="match status" value="1"/>
</dbReference>
<keyword evidence="4 6" id="KW-0158">Chromosome</keyword>
<dbReference type="InterPro" id="IPR002119">
    <property type="entry name" value="Histone_H2A"/>
</dbReference>
<dbReference type="GO" id="GO:0030527">
    <property type="term" value="F:structural constituent of chromatin"/>
    <property type="evidence" value="ECO:0007669"/>
    <property type="project" value="InterPro"/>
</dbReference>
<keyword evidence="5 6" id="KW-0539">Nucleus</keyword>
<feature type="domain" description="Histone H2A C-terminal" evidence="9">
    <location>
        <begin position="157"/>
        <end position="189"/>
    </location>
</feature>
<dbReference type="GO" id="GO:0003677">
    <property type="term" value="F:DNA binding"/>
    <property type="evidence" value="ECO:0007669"/>
    <property type="project" value="UniProtKB-KW"/>
</dbReference>
<evidence type="ECO:0000256" key="7">
    <source>
        <dbReference type="SAM" id="MobiDB-lite"/>
    </source>
</evidence>
<accession>A0A6N0X7L6</accession>
<evidence type="ECO:0000256" key="5">
    <source>
        <dbReference type="ARBA" id="ARBA00023242"/>
    </source>
</evidence>
<dbReference type="InterPro" id="IPR009072">
    <property type="entry name" value="Histone-fold"/>
</dbReference>
<reference evidence="10" key="1">
    <citation type="submission" date="2020-01" db="EMBL/GenBank/DDBJ databases">
        <authorList>
            <person name="Kwok A.C.M."/>
            <person name="Wong J.T.Y."/>
        </authorList>
    </citation>
    <scope>NUCLEOTIDE SEQUENCE</scope>
</reference>
<organism evidence="10">
    <name type="scientific">Crypthecodinium cohnii</name>
    <name type="common">Dinoflagellate</name>
    <name type="synonym">Glenodinium cohnii</name>
    <dbReference type="NCBI Taxonomy" id="2866"/>
    <lineage>
        <taxon>Eukaryota</taxon>
        <taxon>Sar</taxon>
        <taxon>Alveolata</taxon>
        <taxon>Dinophyceae</taxon>
        <taxon>Gonyaulacales</taxon>
        <taxon>Crypthecodiniaceae</taxon>
        <taxon>Crypthecodinium</taxon>
    </lineage>
</organism>
<dbReference type="GO" id="GO:0005634">
    <property type="term" value="C:nucleus"/>
    <property type="evidence" value="ECO:0007669"/>
    <property type="project" value="UniProtKB-SubCell"/>
</dbReference>
<comment type="subcellular location">
    <subcellularLocation>
        <location evidence="2">Chromosome</location>
    </subcellularLocation>
    <subcellularLocation>
        <location evidence="1 6">Nucleus</location>
    </subcellularLocation>
</comment>
<dbReference type="PRINTS" id="PR00620">
    <property type="entry name" value="HISTONEH2A"/>
</dbReference>
<proteinExistence type="evidence at transcript level"/>
<dbReference type="GO" id="GO:0046982">
    <property type="term" value="F:protein heterodimerization activity"/>
    <property type="evidence" value="ECO:0007669"/>
    <property type="project" value="InterPro"/>
</dbReference>
<comment type="similarity">
    <text evidence="3 6">Belongs to the histone H2A family.</text>
</comment>
<evidence type="ECO:0000259" key="8">
    <source>
        <dbReference type="Pfam" id="PF00125"/>
    </source>
</evidence>
<dbReference type="SUPFAM" id="SSF47113">
    <property type="entry name" value="Histone-fold"/>
    <property type="match status" value="1"/>
</dbReference>
<evidence type="ECO:0000256" key="6">
    <source>
        <dbReference type="RuleBase" id="RU003767"/>
    </source>
</evidence>
<feature type="region of interest" description="Disordered" evidence="7">
    <location>
        <begin position="1"/>
        <end position="83"/>
    </location>
</feature>
<sequence>MSLAEDEAQVDEEMADDPDVEEPEDDGEAGDDGEEDEDVENDGDGDGEGEPGAAGAGASSSSGKPAKGIVKDKEAKEKKARSLQDRCNLTLPIGRFTKQLKRGGYAKRVAVGGSVFLTSVIEYVTAEILELAGNAAKDQGKNRILPRHIQLAIRSDEELNKYMSNVTIAGGGVIPNVHSQFLPRKSSGKDGGVEMSQEF</sequence>
<comment type="subunit">
    <text evidence="6">The nucleosome is a histone octamer containing two molecules each of H2A, H2B, H3 and H4 assembled in one H3-H4 heterotetramer and two H2A-H2B heterodimers. The octamer wraps approximately 147 bp of DNA.</text>
</comment>
<dbReference type="GO" id="GO:0000786">
    <property type="term" value="C:nucleosome"/>
    <property type="evidence" value="ECO:0007669"/>
    <property type="project" value="UniProtKB-KW"/>
</dbReference>
<feature type="compositionally biased region" description="Acidic residues" evidence="7">
    <location>
        <begin position="1"/>
        <end position="49"/>
    </location>
</feature>
<dbReference type="SMART" id="SM00414">
    <property type="entry name" value="H2A"/>
    <property type="match status" value="1"/>
</dbReference>
<dbReference type="FunFam" id="1.10.20.10:FF:000103">
    <property type="entry name" value="Histone H2A type 1"/>
    <property type="match status" value="1"/>
</dbReference>
<evidence type="ECO:0000256" key="2">
    <source>
        <dbReference type="ARBA" id="ARBA00004286"/>
    </source>
</evidence>
<feature type="compositionally biased region" description="Basic and acidic residues" evidence="7">
    <location>
        <begin position="69"/>
        <end position="83"/>
    </location>
</feature>
<evidence type="ECO:0000256" key="3">
    <source>
        <dbReference type="ARBA" id="ARBA00010691"/>
    </source>
</evidence>
<evidence type="ECO:0000256" key="4">
    <source>
        <dbReference type="ARBA" id="ARBA00022454"/>
    </source>
</evidence>
<dbReference type="AlphaFoldDB" id="A0A6N0X7L6"/>
<dbReference type="Pfam" id="PF16211">
    <property type="entry name" value="Histone_H2A_C"/>
    <property type="match status" value="1"/>
</dbReference>
<evidence type="ECO:0000256" key="1">
    <source>
        <dbReference type="ARBA" id="ARBA00004123"/>
    </source>
</evidence>
<keyword evidence="6" id="KW-0544">Nucleosome core</keyword>
<dbReference type="Pfam" id="PF00125">
    <property type="entry name" value="Histone"/>
    <property type="match status" value="1"/>
</dbReference>
<dbReference type="EMBL" id="MN889535">
    <property type="protein sequence ID" value="QKS02548.1"/>
    <property type="molecule type" value="mRNA"/>
</dbReference>
<dbReference type="InterPro" id="IPR032454">
    <property type="entry name" value="Histone_H2A_C"/>
</dbReference>
<keyword evidence="6" id="KW-0238">DNA-binding</keyword>
<name>A0A6N0X7L6_CRYCO</name>
<dbReference type="CDD" id="cd00074">
    <property type="entry name" value="HFD_H2A"/>
    <property type="match status" value="1"/>
</dbReference>
<dbReference type="PANTHER" id="PTHR23430">
    <property type="entry name" value="HISTONE H2A"/>
    <property type="match status" value="1"/>
</dbReference>
<evidence type="ECO:0000313" key="10">
    <source>
        <dbReference type="EMBL" id="QKS02548.1"/>
    </source>
</evidence>